<protein>
    <recommendedName>
        <fullName evidence="4">Flagellar assembly factor FliW</fullName>
    </recommendedName>
</protein>
<comment type="subunit">
    <text evidence="4">Interacts with translational regulator CsrA and flagellin(s).</text>
</comment>
<evidence type="ECO:0000256" key="2">
    <source>
        <dbReference type="ARBA" id="ARBA00022795"/>
    </source>
</evidence>
<keyword evidence="3 4" id="KW-0810">Translation regulation</keyword>
<dbReference type="AlphaFoldDB" id="A0A6N8EZ96"/>
<keyword evidence="4" id="KW-0143">Chaperone</keyword>
<evidence type="ECO:0000313" key="6">
    <source>
        <dbReference type="Proteomes" id="UP000442469"/>
    </source>
</evidence>
<proteinExistence type="inferred from homology"/>
<keyword evidence="2 4" id="KW-1005">Bacterial flagellum biogenesis</keyword>
<dbReference type="InterPro" id="IPR003775">
    <property type="entry name" value="Flagellar_assembly_factor_FliW"/>
</dbReference>
<evidence type="ECO:0000313" key="5">
    <source>
        <dbReference type="EMBL" id="MUG23692.1"/>
    </source>
</evidence>
<keyword evidence="5" id="KW-0966">Cell projection</keyword>
<comment type="similarity">
    <text evidence="4">Belongs to the FliW family.</text>
</comment>
<dbReference type="InterPro" id="IPR024046">
    <property type="entry name" value="Flagellar_assmbl_FliW_dom_sf"/>
</dbReference>
<dbReference type="GO" id="GO:0044780">
    <property type="term" value="P:bacterial-type flagellum assembly"/>
    <property type="evidence" value="ECO:0007669"/>
    <property type="project" value="UniProtKB-UniRule"/>
</dbReference>
<dbReference type="GO" id="GO:0005737">
    <property type="term" value="C:cytoplasm"/>
    <property type="evidence" value="ECO:0007669"/>
    <property type="project" value="UniProtKB-SubCell"/>
</dbReference>
<accession>A0A6N8EZ96</accession>
<evidence type="ECO:0000256" key="3">
    <source>
        <dbReference type="ARBA" id="ARBA00022845"/>
    </source>
</evidence>
<dbReference type="Gene3D" id="2.30.290.10">
    <property type="entry name" value="BH3618-like"/>
    <property type="match status" value="1"/>
</dbReference>
<evidence type="ECO:0000256" key="4">
    <source>
        <dbReference type="HAMAP-Rule" id="MF_01185"/>
    </source>
</evidence>
<name>A0A6N8EZ96_PAEMA</name>
<dbReference type="GO" id="GO:0006417">
    <property type="term" value="P:regulation of translation"/>
    <property type="evidence" value="ECO:0007669"/>
    <property type="project" value="UniProtKB-KW"/>
</dbReference>
<keyword evidence="1 4" id="KW-0963">Cytoplasm</keyword>
<dbReference type="Pfam" id="PF02623">
    <property type="entry name" value="FliW"/>
    <property type="match status" value="1"/>
</dbReference>
<dbReference type="Proteomes" id="UP000442469">
    <property type="component" value="Unassembled WGS sequence"/>
</dbReference>
<organism evidence="5 6">
    <name type="scientific">Paenibacillus macerans</name>
    <name type="common">Bacillus macerans</name>
    <dbReference type="NCBI Taxonomy" id="44252"/>
    <lineage>
        <taxon>Bacteria</taxon>
        <taxon>Bacillati</taxon>
        <taxon>Bacillota</taxon>
        <taxon>Bacilli</taxon>
        <taxon>Bacillales</taxon>
        <taxon>Paenibacillaceae</taxon>
        <taxon>Paenibacillus</taxon>
    </lineage>
</organism>
<evidence type="ECO:0000256" key="1">
    <source>
        <dbReference type="ARBA" id="ARBA00022490"/>
    </source>
</evidence>
<dbReference type="EMBL" id="WNZZ01000010">
    <property type="protein sequence ID" value="MUG23692.1"/>
    <property type="molecule type" value="Genomic_DNA"/>
</dbReference>
<reference evidence="5 6" key="1">
    <citation type="submission" date="2019-11" db="EMBL/GenBank/DDBJ databases">
        <title>Draft genome sequences of five Paenibacillus species of dairy origin.</title>
        <authorList>
            <person name="Olajide A.M."/>
            <person name="Chen S."/>
            <person name="Lapointe G."/>
        </authorList>
    </citation>
    <scope>NUCLEOTIDE SEQUENCE [LARGE SCALE GENOMIC DNA]</scope>
    <source>
        <strain evidence="5 6">3CT49</strain>
    </source>
</reference>
<comment type="function">
    <text evidence="4">Acts as an anti-CsrA protein, binds CsrA and prevents it from repressing translation of its target genes, one of which is flagellin. Binds to flagellin and participates in the assembly of the flagellum.</text>
</comment>
<dbReference type="PANTHER" id="PTHR39190">
    <property type="entry name" value="FLAGELLAR ASSEMBLY FACTOR FLIW"/>
    <property type="match status" value="1"/>
</dbReference>
<comment type="caution">
    <text evidence="5">The sequence shown here is derived from an EMBL/GenBank/DDBJ whole genome shotgun (WGS) entry which is preliminary data.</text>
</comment>
<gene>
    <name evidence="4" type="primary">fliW</name>
    <name evidence="5" type="ORF">GNQ08_14960</name>
</gene>
<keyword evidence="5" id="KW-0969">Cilium</keyword>
<dbReference type="RefSeq" id="WP_155620258.1">
    <property type="nucleotide sequence ID" value="NZ_WNZZ01000010.1"/>
</dbReference>
<keyword evidence="5" id="KW-0282">Flagellum</keyword>
<comment type="subcellular location">
    <subcellularLocation>
        <location evidence="4">Cytoplasm</location>
    </subcellularLocation>
</comment>
<dbReference type="HAMAP" id="MF_01185">
    <property type="entry name" value="FliW"/>
    <property type="match status" value="1"/>
</dbReference>
<sequence length="150" mass="16889">MELETAQSGVVEVKDDQIFNFPKGIPGFEDHTSFAVIDLPNSPFTYLQSLKENAVSLLMADPFIFYPDYEFDLPEKVVEELNLGSAFLVRCVLTLNQNIADSTINLLAPIVFNLENRMARQVILHASDYQSRHPLWPDGHTSFAANKEGE</sequence>
<dbReference type="PANTHER" id="PTHR39190:SF1">
    <property type="entry name" value="FLAGELLAR ASSEMBLY FACTOR FLIW"/>
    <property type="match status" value="1"/>
</dbReference>
<dbReference type="SUPFAM" id="SSF141457">
    <property type="entry name" value="BH3618-like"/>
    <property type="match status" value="1"/>
</dbReference>